<dbReference type="AlphaFoldDB" id="A0A7R9KKJ6"/>
<dbReference type="EMBL" id="CAJPIZ010002512">
    <property type="protein sequence ID" value="CAG2105148.1"/>
    <property type="molecule type" value="Genomic_DNA"/>
</dbReference>
<dbReference type="Proteomes" id="UP000759131">
    <property type="component" value="Unassembled WGS sequence"/>
</dbReference>
<accession>A0A7R9KKJ6</accession>
<organism evidence="2">
    <name type="scientific">Medioppia subpectinata</name>
    <dbReference type="NCBI Taxonomy" id="1979941"/>
    <lineage>
        <taxon>Eukaryota</taxon>
        <taxon>Metazoa</taxon>
        <taxon>Ecdysozoa</taxon>
        <taxon>Arthropoda</taxon>
        <taxon>Chelicerata</taxon>
        <taxon>Arachnida</taxon>
        <taxon>Acari</taxon>
        <taxon>Acariformes</taxon>
        <taxon>Sarcoptiformes</taxon>
        <taxon>Oribatida</taxon>
        <taxon>Brachypylina</taxon>
        <taxon>Oppioidea</taxon>
        <taxon>Oppiidae</taxon>
        <taxon>Medioppia</taxon>
    </lineage>
</organism>
<dbReference type="SUPFAM" id="SSF54648">
    <property type="entry name" value="DLC"/>
    <property type="match status" value="1"/>
</dbReference>
<feature type="compositionally biased region" description="Low complexity" evidence="1">
    <location>
        <begin position="31"/>
        <end position="46"/>
    </location>
</feature>
<dbReference type="OrthoDB" id="6532215at2759"/>
<feature type="compositionally biased region" description="Low complexity" evidence="1">
    <location>
        <begin position="193"/>
        <end position="206"/>
    </location>
</feature>
<proteinExistence type="predicted"/>
<feature type="compositionally biased region" description="Pro residues" evidence="1">
    <location>
        <begin position="47"/>
        <end position="56"/>
    </location>
</feature>
<feature type="region of interest" description="Disordered" evidence="1">
    <location>
        <begin position="193"/>
        <end position="213"/>
    </location>
</feature>
<protein>
    <submittedName>
        <fullName evidence="2">Uncharacterized protein</fullName>
    </submittedName>
</protein>
<evidence type="ECO:0000313" key="3">
    <source>
        <dbReference type="Proteomes" id="UP000759131"/>
    </source>
</evidence>
<feature type="region of interest" description="Disordered" evidence="1">
    <location>
        <begin position="31"/>
        <end position="56"/>
    </location>
</feature>
<name>A0A7R9KKJ6_9ACAR</name>
<dbReference type="InterPro" id="IPR037177">
    <property type="entry name" value="DLC_sf"/>
</dbReference>
<keyword evidence="3" id="KW-1185">Reference proteome</keyword>
<reference evidence="2" key="1">
    <citation type="submission" date="2020-11" db="EMBL/GenBank/DDBJ databases">
        <authorList>
            <person name="Tran Van P."/>
        </authorList>
    </citation>
    <scope>NUCLEOTIDE SEQUENCE</scope>
</reference>
<evidence type="ECO:0000256" key="1">
    <source>
        <dbReference type="SAM" id="MobiDB-lite"/>
    </source>
</evidence>
<evidence type="ECO:0000313" key="2">
    <source>
        <dbReference type="EMBL" id="CAD7624718.1"/>
    </source>
</evidence>
<dbReference type="GO" id="GO:0030286">
    <property type="term" value="C:dynein complex"/>
    <property type="evidence" value="ECO:0007669"/>
    <property type="project" value="InterPro"/>
</dbReference>
<gene>
    <name evidence="2" type="ORF">OSB1V03_LOCUS5159</name>
</gene>
<dbReference type="GO" id="GO:0007017">
    <property type="term" value="P:microtubule-based process"/>
    <property type="evidence" value="ECO:0007669"/>
    <property type="project" value="InterPro"/>
</dbReference>
<sequence>MPYSEIIGDLKAKLEKSNDALAAYKANANAWVPTTGPSTSTPTSPTTSPPTSPPLSPLFARRYQKTGRVGAGKHGAKAGGVSKTPSFYVDLLHAAVTDHHDHNKRNKQYHKLNLKLLSSEMSADMKQYTLNMIKQLWPQPGGPGAGHSVEDTIVQPLVDRLDDRFGQHWCCILANNNAVSKCVLKYEPDAPEITSPPISPTTNTPPALDSQTPAQTTDPLIHVFKKSANLEPTIEKFIIGVALDALYRHMPLIDDHGSSGGLVGYTMETYQAICVTLRDTICQKYSGQWFVSVGARQHYSTSWAKLRSRKFMLFDVNGVKFTVGEVGTGWLW</sequence>
<dbReference type="EMBL" id="OC857087">
    <property type="protein sequence ID" value="CAD7624718.1"/>
    <property type="molecule type" value="Genomic_DNA"/>
</dbReference>